<evidence type="ECO:0000259" key="7">
    <source>
        <dbReference type="PROSITE" id="PS50064"/>
    </source>
</evidence>
<dbReference type="GeneID" id="27420315"/>
<evidence type="ECO:0000256" key="5">
    <source>
        <dbReference type="ARBA" id="ARBA00023242"/>
    </source>
</evidence>
<dbReference type="InterPro" id="IPR036957">
    <property type="entry name" value="Znf_PARP_sf"/>
</dbReference>
<feature type="domain" description="PARP-type" evidence="7">
    <location>
        <begin position="3"/>
        <end position="95"/>
    </location>
</feature>
<organism evidence="8 9">
    <name type="scientific">Kalmanozyma brasiliensis (strain GHG001)</name>
    <name type="common">Yeast</name>
    <name type="synonym">Pseudozyma brasiliensis</name>
    <dbReference type="NCBI Taxonomy" id="1365824"/>
    <lineage>
        <taxon>Eukaryota</taxon>
        <taxon>Fungi</taxon>
        <taxon>Dikarya</taxon>
        <taxon>Basidiomycota</taxon>
        <taxon>Ustilaginomycotina</taxon>
        <taxon>Ustilaginomycetes</taxon>
        <taxon>Ustilaginales</taxon>
        <taxon>Ustilaginaceae</taxon>
        <taxon>Kalmanozyma</taxon>
    </lineage>
</organism>
<dbReference type="Gene3D" id="3.30.1740.10">
    <property type="entry name" value="Zinc finger, PARP-type"/>
    <property type="match status" value="1"/>
</dbReference>
<evidence type="ECO:0000313" key="8">
    <source>
        <dbReference type="EMBL" id="EST06188.1"/>
    </source>
</evidence>
<comment type="subcellular location">
    <subcellularLocation>
        <location evidence="1">Nucleus</location>
    </subcellularLocation>
</comment>
<dbReference type="InterPro" id="IPR001510">
    <property type="entry name" value="Znf_PARP"/>
</dbReference>
<dbReference type="SUPFAM" id="SSF57716">
    <property type="entry name" value="Glucocorticoid receptor-like (DNA-binding domain)"/>
    <property type="match status" value="1"/>
</dbReference>
<reference evidence="9" key="1">
    <citation type="journal article" date="2013" name="Genome Announc.">
        <title>Draft genome sequence of Pseudozyma brasiliensis sp. nov. strain GHG001, a high producer of endo-1,4-xylanase isolated from an insect pest of sugarcane.</title>
        <authorList>
            <person name="Oliveira J.V.D.C."/>
            <person name="dos Santos R.A.C."/>
            <person name="Borges T.A."/>
            <person name="Riano-Pachon D.M."/>
            <person name="Goldman G.H."/>
        </authorList>
    </citation>
    <scope>NUCLEOTIDE SEQUENCE [LARGE SCALE GENOMIC DNA]</scope>
    <source>
        <strain evidence="9">GHG001</strain>
    </source>
</reference>
<accession>V5ET49</accession>
<feature type="compositionally biased region" description="Basic and acidic residues" evidence="6">
    <location>
        <begin position="93"/>
        <end position="123"/>
    </location>
</feature>
<feature type="region of interest" description="Disordered" evidence="6">
    <location>
        <begin position="93"/>
        <end position="143"/>
    </location>
</feature>
<keyword evidence="3" id="KW-0863">Zinc-finger</keyword>
<keyword evidence="4" id="KW-0862">Zinc</keyword>
<dbReference type="OrthoDB" id="429950at2759"/>
<evidence type="ECO:0000256" key="4">
    <source>
        <dbReference type="ARBA" id="ARBA00022833"/>
    </source>
</evidence>
<dbReference type="Proteomes" id="UP000019377">
    <property type="component" value="Unassembled WGS sequence"/>
</dbReference>
<dbReference type="OMA" id="NYHEENT"/>
<evidence type="ECO:0000256" key="6">
    <source>
        <dbReference type="SAM" id="MobiDB-lite"/>
    </source>
</evidence>
<keyword evidence="5" id="KW-0539">Nucleus</keyword>
<dbReference type="PROSITE" id="PS50064">
    <property type="entry name" value="ZF_PARP_2"/>
    <property type="match status" value="1"/>
</dbReference>
<proteinExistence type="predicted"/>
<sequence>MPYRIEYSANNRAACKGAKPCKGTKIKKGEMRLGTLVEIQGNQSFAYRHYGCITSQVIRNIKEKDGITDPVDLDGFEELIPADQAKLRRAFAEGHVAEEDIPDSARVKDDPESVEDADQKEAAEAVLPPSSASAESPTKKKRG</sequence>
<evidence type="ECO:0000256" key="3">
    <source>
        <dbReference type="ARBA" id="ARBA00022771"/>
    </source>
</evidence>
<protein>
    <recommendedName>
        <fullName evidence="7">PARP-type domain-containing protein</fullName>
    </recommendedName>
</protein>
<dbReference type="GO" id="GO:0008270">
    <property type="term" value="F:zinc ion binding"/>
    <property type="evidence" value="ECO:0007669"/>
    <property type="project" value="UniProtKB-KW"/>
</dbReference>
<keyword evidence="9" id="KW-1185">Reference proteome</keyword>
<dbReference type="GO" id="GO:0005634">
    <property type="term" value="C:nucleus"/>
    <property type="evidence" value="ECO:0007669"/>
    <property type="project" value="UniProtKB-SubCell"/>
</dbReference>
<evidence type="ECO:0000256" key="1">
    <source>
        <dbReference type="ARBA" id="ARBA00004123"/>
    </source>
</evidence>
<name>V5ET49_KALBG</name>
<evidence type="ECO:0000256" key="2">
    <source>
        <dbReference type="ARBA" id="ARBA00022723"/>
    </source>
</evidence>
<dbReference type="STRING" id="1365824.V5ET49"/>
<dbReference type="HOGENOM" id="CLU_150769_0_0_1"/>
<dbReference type="AlphaFoldDB" id="V5ET49"/>
<dbReference type="Pfam" id="PF00645">
    <property type="entry name" value="zf-PARP"/>
    <property type="match status" value="1"/>
</dbReference>
<dbReference type="SMART" id="SM01336">
    <property type="entry name" value="zf-PARP"/>
    <property type="match status" value="1"/>
</dbReference>
<evidence type="ECO:0000313" key="9">
    <source>
        <dbReference type="Proteomes" id="UP000019377"/>
    </source>
</evidence>
<dbReference type="eggNOG" id="ENOG502S5PB">
    <property type="taxonomic scope" value="Eukaryota"/>
</dbReference>
<dbReference type="EMBL" id="KI545873">
    <property type="protein sequence ID" value="EST06188.1"/>
    <property type="molecule type" value="Genomic_DNA"/>
</dbReference>
<dbReference type="GO" id="GO:0003677">
    <property type="term" value="F:DNA binding"/>
    <property type="evidence" value="ECO:0007669"/>
    <property type="project" value="InterPro"/>
</dbReference>
<gene>
    <name evidence="8" type="ORF">PSEUBRA_SCAF3g03700</name>
</gene>
<keyword evidence="2" id="KW-0479">Metal-binding</keyword>